<evidence type="ECO:0000256" key="1">
    <source>
        <dbReference type="SAM" id="MobiDB-lite"/>
    </source>
</evidence>
<evidence type="ECO:0008006" key="4">
    <source>
        <dbReference type="Google" id="ProtNLM"/>
    </source>
</evidence>
<evidence type="ECO:0000313" key="3">
    <source>
        <dbReference type="Proteomes" id="UP000078512"/>
    </source>
</evidence>
<dbReference type="EMBL" id="KV442023">
    <property type="protein sequence ID" value="OAQ32958.1"/>
    <property type="molecule type" value="Genomic_DNA"/>
</dbReference>
<gene>
    <name evidence="2" type="ORF">K457DRAFT_888450</name>
</gene>
<dbReference type="Proteomes" id="UP000078512">
    <property type="component" value="Unassembled WGS sequence"/>
</dbReference>
<keyword evidence="3" id="KW-1185">Reference proteome</keyword>
<organism evidence="2 3">
    <name type="scientific">Linnemannia elongata AG-77</name>
    <dbReference type="NCBI Taxonomy" id="1314771"/>
    <lineage>
        <taxon>Eukaryota</taxon>
        <taxon>Fungi</taxon>
        <taxon>Fungi incertae sedis</taxon>
        <taxon>Mucoromycota</taxon>
        <taxon>Mortierellomycotina</taxon>
        <taxon>Mortierellomycetes</taxon>
        <taxon>Mortierellales</taxon>
        <taxon>Mortierellaceae</taxon>
        <taxon>Linnemannia</taxon>
    </lineage>
</organism>
<protein>
    <recommendedName>
        <fullName evidence="4">F-box domain-containing protein</fullName>
    </recommendedName>
</protein>
<sequence>MSETTPPPLLTRSSSSRSSEKTPLTRDTPLEVPQILGIIFSNLTSHQIRQSVLSVCHQWHTIAQPHAIRSIAWCLDESASGDHINPFYEHIFGATGSGHGATPVVDPLKYLGVAQRLVIRADRREPISGTPFEWRSSFSPASWQALLGAITNAPNLLNLLDLQVLYPIHLTLEALELLRHIGSLLTKLRLEVPRRDGTLLYTFLSLCPKLDQLAVEFSCSEEAFIQELYSKPRSPSVSQVILVAHPSLRSLTLGRIAVDEGSLLSLVDMCPGLEELVLDQVLGAVDNEIEIQGGRVRLAPVFRSIARIRPGLRRFGFLPCVLSATTELVQATIVPLFSEATEWVFPATSILDIAEICGWSNGLIDLSRVTMLTNLEILVRHSSVATMNTGFNLHNYLCSPLLSRHLVQLKAPDVMIPLDCLDMEGVLDSNGTYRKPDPTSWSLMPKDVLGNSRTMTWGCRNLRTLHIQVQCPKGDFRSAESSRLVFRYISKVCPALQELRLLKERLDLSMEGGLCLLARLDRLRSLALAARDGVWESTPGLDWIAHELSSRQTKELTKFIDQSIAEEVFNPVYRHYPLDYQVPAVPGTPSLRHMNIAFVRGLDANADDHGKDGWGQGTDVSVSVGASTVPNYVIDGIDMRYLGQLQGVLEVCKHRILSGNTTWWTRMEYLEIVRKDKLPNVAPQNEHKS</sequence>
<accession>A0A197K717</accession>
<evidence type="ECO:0000313" key="2">
    <source>
        <dbReference type="EMBL" id="OAQ32958.1"/>
    </source>
</evidence>
<dbReference type="InterPro" id="IPR032675">
    <property type="entry name" value="LRR_dom_sf"/>
</dbReference>
<dbReference type="OrthoDB" id="9973021at2759"/>
<name>A0A197K717_9FUNG</name>
<reference evidence="2 3" key="1">
    <citation type="submission" date="2016-05" db="EMBL/GenBank/DDBJ databases">
        <title>Genome sequencing reveals origins of a unique bacterial endosymbiosis in the earliest lineages of terrestrial Fungi.</title>
        <authorList>
            <consortium name="DOE Joint Genome Institute"/>
            <person name="Uehling J."/>
            <person name="Gryganskyi A."/>
            <person name="Hameed K."/>
            <person name="Tschaplinski T."/>
            <person name="Misztal P."/>
            <person name="Wu S."/>
            <person name="Desiro A."/>
            <person name="Vande Pol N."/>
            <person name="Du Z.-Y."/>
            <person name="Zienkiewicz A."/>
            <person name="Zienkiewicz K."/>
            <person name="Morin E."/>
            <person name="Tisserant E."/>
            <person name="Splivallo R."/>
            <person name="Hainaut M."/>
            <person name="Henrissat B."/>
            <person name="Ohm R."/>
            <person name="Kuo A."/>
            <person name="Yan J."/>
            <person name="Lipzen A."/>
            <person name="Nolan M."/>
            <person name="Labutti K."/>
            <person name="Barry K."/>
            <person name="Goldstein A."/>
            <person name="Labbe J."/>
            <person name="Schadt C."/>
            <person name="Tuskan G."/>
            <person name="Grigoriev I."/>
            <person name="Martin F."/>
            <person name="Vilgalys R."/>
            <person name="Bonito G."/>
        </authorList>
    </citation>
    <scope>NUCLEOTIDE SEQUENCE [LARGE SCALE GENOMIC DNA]</scope>
    <source>
        <strain evidence="2 3">AG-77</strain>
    </source>
</reference>
<dbReference type="Gene3D" id="3.80.10.10">
    <property type="entry name" value="Ribonuclease Inhibitor"/>
    <property type="match status" value="1"/>
</dbReference>
<proteinExistence type="predicted"/>
<dbReference type="AlphaFoldDB" id="A0A197K717"/>
<feature type="region of interest" description="Disordered" evidence="1">
    <location>
        <begin position="1"/>
        <end position="27"/>
    </location>
</feature>